<sequence>MNKLKNMRLSTMLGAGFALVIAIGFFVALFARMQLVSVGNNLNYAANVRLVNLLLIVKIKDNITDNAHDIRDMALFTTLPHTEAESRDYITKTNLVLEKRITDNNTLLKQLDKALKLKRSRELFDNLNSVRPAYSQALRKVMSVSAAGQYDAARSLVINEVVGPQARVLDALSEMIGDHSGTTVAMSRNYVDEAHFSGNLLLLITIISAVIGSLIAWGIGRAVKGQLGGESAYAVSVAKQVSEGQLNTAVELKSGDTRSLLAAMDDMRNRLLGIVREVRDSSHSISVGASEIASGSTDLSQRTEEQAASLQETAASMEQMSQTIQQNAETVRTATRLANSASETATQSGNAVNNLVLTMQEISDSSRKIGDIIGVIDGIAFQTNILALNAAVEAARAGESGRGFAVVAGEVRSLAQRSASAASEIKTLIEDSMRTVTKGSDMVSSAGTTIDDLVQQSHRVAGLISEIGVTTEEQGQGIVQINVAITQLDQVTQQNAALVEESASAAESLRDQATRLVQLMSIFNTGQAVATANARLVQAAPVLATRKTALAVSGGSSDNWEKF</sequence>
<dbReference type="Proteomes" id="UP000029481">
    <property type="component" value="Chromosome"/>
</dbReference>
<dbReference type="KEGG" id="cnt:JT31_09500"/>
<keyword evidence="7" id="KW-1133">Transmembrane helix</keyword>
<dbReference type="Pfam" id="PF00015">
    <property type="entry name" value="MCPsignal"/>
    <property type="match status" value="1"/>
</dbReference>
<feature type="transmembrane region" description="Helical" evidence="7">
    <location>
        <begin position="196"/>
        <end position="219"/>
    </location>
</feature>
<dbReference type="PANTHER" id="PTHR43531">
    <property type="entry name" value="PROTEIN ICFG"/>
    <property type="match status" value="1"/>
</dbReference>
<dbReference type="GO" id="GO:0007165">
    <property type="term" value="P:signal transduction"/>
    <property type="evidence" value="ECO:0007669"/>
    <property type="project" value="UniProtKB-KW"/>
</dbReference>
<dbReference type="Pfam" id="PF12729">
    <property type="entry name" value="4HB_MCP_1"/>
    <property type="match status" value="1"/>
</dbReference>
<feature type="domain" description="Methyl-accepting transducer" evidence="8">
    <location>
        <begin position="281"/>
        <end position="510"/>
    </location>
</feature>
<dbReference type="AlphaFoldDB" id="A0A089Q2Y5"/>
<dbReference type="GO" id="GO:0004888">
    <property type="term" value="F:transmembrane signaling receptor activity"/>
    <property type="evidence" value="ECO:0007669"/>
    <property type="project" value="InterPro"/>
</dbReference>
<dbReference type="SUPFAM" id="SSF58104">
    <property type="entry name" value="Methyl-accepting chemotaxis protein (MCP) signaling domain"/>
    <property type="match status" value="1"/>
</dbReference>
<gene>
    <name evidence="9" type="ORF">JT31_09500</name>
</gene>
<dbReference type="InterPro" id="IPR047347">
    <property type="entry name" value="YvaQ-like_sensor"/>
</dbReference>
<dbReference type="PROSITE" id="PS50111">
    <property type="entry name" value="CHEMOTAXIS_TRANSDUC_2"/>
    <property type="match status" value="1"/>
</dbReference>
<evidence type="ECO:0000259" key="8">
    <source>
        <dbReference type="PROSITE" id="PS50111"/>
    </source>
</evidence>
<dbReference type="SMART" id="SM00283">
    <property type="entry name" value="MA"/>
    <property type="match status" value="1"/>
</dbReference>
<dbReference type="PRINTS" id="PR00260">
    <property type="entry name" value="CHEMTRNSDUCR"/>
</dbReference>
<dbReference type="InterPro" id="IPR024478">
    <property type="entry name" value="HlyB_4HB_MCP"/>
</dbReference>
<protein>
    <submittedName>
        <fullName evidence="9">Chemotaxis protein</fullName>
    </submittedName>
</protein>
<evidence type="ECO:0000256" key="4">
    <source>
        <dbReference type="ARBA" id="ARBA00023224"/>
    </source>
</evidence>
<keyword evidence="7" id="KW-0812">Transmembrane</keyword>
<dbReference type="InterPro" id="IPR051310">
    <property type="entry name" value="MCP_chemotaxis"/>
</dbReference>
<dbReference type="InterPro" id="IPR004090">
    <property type="entry name" value="Chemotax_Me-accpt_rcpt"/>
</dbReference>
<keyword evidence="10" id="KW-1185">Reference proteome</keyword>
<reference evidence="9 10" key="1">
    <citation type="submission" date="2014-09" db="EMBL/GenBank/DDBJ databases">
        <title>Cedecea neteri SSMD04 Genome Sequencing.</title>
        <authorList>
            <person name="Tan J.-Y."/>
        </authorList>
    </citation>
    <scope>NUCLEOTIDE SEQUENCE [LARGE SCALE GENOMIC DNA]</scope>
    <source>
        <strain evidence="9 10">SSMD04</strain>
    </source>
</reference>
<comment type="similarity">
    <text evidence="5">Belongs to the methyl-accepting chemotaxis (MCP) protein family.</text>
</comment>
<dbReference type="RefSeq" id="WP_038475898.1">
    <property type="nucleotide sequence ID" value="NZ_CP009451.1"/>
</dbReference>
<dbReference type="InterPro" id="IPR004089">
    <property type="entry name" value="MCPsignal_dom"/>
</dbReference>
<evidence type="ECO:0000256" key="2">
    <source>
        <dbReference type="ARBA" id="ARBA00022481"/>
    </source>
</evidence>
<dbReference type="EMBL" id="CP009451">
    <property type="protein sequence ID" value="AIR04839.1"/>
    <property type="molecule type" value="Genomic_DNA"/>
</dbReference>
<accession>A0A089Q2Y5</accession>
<dbReference type="Gene3D" id="1.10.287.950">
    <property type="entry name" value="Methyl-accepting chemotaxis protein"/>
    <property type="match status" value="1"/>
</dbReference>
<evidence type="ECO:0000313" key="10">
    <source>
        <dbReference type="Proteomes" id="UP000029481"/>
    </source>
</evidence>
<dbReference type="FunFam" id="1.10.287.950:FF:000001">
    <property type="entry name" value="Methyl-accepting chemotaxis sensory transducer"/>
    <property type="match status" value="1"/>
</dbReference>
<keyword evidence="3" id="KW-0145">Chemotaxis</keyword>
<keyword evidence="7" id="KW-0472">Membrane</keyword>
<dbReference type="CDD" id="cd11386">
    <property type="entry name" value="MCP_signal"/>
    <property type="match status" value="1"/>
</dbReference>
<evidence type="ECO:0000313" key="9">
    <source>
        <dbReference type="EMBL" id="AIR04839.1"/>
    </source>
</evidence>
<dbReference type="PROSITE" id="PS50012">
    <property type="entry name" value="RCC1_3"/>
    <property type="match status" value="1"/>
</dbReference>
<dbReference type="OrthoDB" id="9763018at2"/>
<evidence type="ECO:0000256" key="5">
    <source>
        <dbReference type="ARBA" id="ARBA00029447"/>
    </source>
</evidence>
<organism evidence="9 10">
    <name type="scientific">Cedecea neteri</name>
    <dbReference type="NCBI Taxonomy" id="158822"/>
    <lineage>
        <taxon>Bacteria</taxon>
        <taxon>Pseudomonadati</taxon>
        <taxon>Pseudomonadota</taxon>
        <taxon>Gammaproteobacteria</taxon>
        <taxon>Enterobacterales</taxon>
        <taxon>Enterobacteriaceae</taxon>
        <taxon>Cedecea</taxon>
    </lineage>
</organism>
<comment type="subcellular location">
    <subcellularLocation>
        <location evidence="1">Cell inner membrane</location>
        <topology evidence="1">Multi-pass membrane protein</topology>
    </subcellularLocation>
</comment>
<evidence type="ECO:0000256" key="7">
    <source>
        <dbReference type="SAM" id="Phobius"/>
    </source>
</evidence>
<evidence type="ECO:0000256" key="3">
    <source>
        <dbReference type="ARBA" id="ARBA00022500"/>
    </source>
</evidence>
<proteinExistence type="inferred from homology"/>
<dbReference type="InterPro" id="IPR000408">
    <property type="entry name" value="Reg_chr_condens"/>
</dbReference>
<dbReference type="PANTHER" id="PTHR43531:SF14">
    <property type="entry name" value="METHYL-ACCEPTING CHEMOTAXIS PROTEIN I-RELATED"/>
    <property type="match status" value="1"/>
</dbReference>
<keyword evidence="4 6" id="KW-0807">Transducer</keyword>
<dbReference type="CDD" id="cd19411">
    <property type="entry name" value="MCP2201-like_sensor"/>
    <property type="match status" value="1"/>
</dbReference>
<evidence type="ECO:0000256" key="1">
    <source>
        <dbReference type="ARBA" id="ARBA00004429"/>
    </source>
</evidence>
<feature type="transmembrane region" description="Helical" evidence="7">
    <location>
        <begin position="12"/>
        <end position="31"/>
    </location>
</feature>
<evidence type="ECO:0000256" key="6">
    <source>
        <dbReference type="PROSITE-ProRule" id="PRU00284"/>
    </source>
</evidence>
<dbReference type="GO" id="GO:0006935">
    <property type="term" value="P:chemotaxis"/>
    <property type="evidence" value="ECO:0007669"/>
    <property type="project" value="UniProtKB-KW"/>
</dbReference>
<dbReference type="GO" id="GO:0005886">
    <property type="term" value="C:plasma membrane"/>
    <property type="evidence" value="ECO:0007669"/>
    <property type="project" value="UniProtKB-SubCell"/>
</dbReference>
<name>A0A089Q2Y5_9ENTR</name>
<keyword evidence="2" id="KW-0488">Methylation</keyword>